<dbReference type="RefSeq" id="WP_007546240.1">
    <property type="nucleotide sequence ID" value="NZ_ABZS01000041.1"/>
</dbReference>
<dbReference type="EMBL" id="ABZS01000041">
    <property type="protein sequence ID" value="EEP60916.1"/>
    <property type="molecule type" value="Genomic_DNA"/>
</dbReference>
<accession>C4FJ39</accession>
<keyword evidence="3" id="KW-0812">Transmembrane</keyword>
<keyword evidence="3" id="KW-0472">Membrane</keyword>
<dbReference type="GO" id="GO:0016780">
    <property type="term" value="F:phosphotransferase activity, for other substituted phosphate groups"/>
    <property type="evidence" value="ECO:0007669"/>
    <property type="project" value="InterPro"/>
</dbReference>
<evidence type="ECO:0000256" key="2">
    <source>
        <dbReference type="RuleBase" id="RU003750"/>
    </source>
</evidence>
<dbReference type="InterPro" id="IPR043130">
    <property type="entry name" value="CDP-OH_PTrfase_TM_dom"/>
</dbReference>
<reference evidence="4 5" key="1">
    <citation type="submission" date="2009-04" db="EMBL/GenBank/DDBJ databases">
        <authorList>
            <person name="Reysenbach A.-L."/>
            <person name="Heidelberg J.F."/>
            <person name="Nelson W.C."/>
        </authorList>
    </citation>
    <scope>NUCLEOTIDE SEQUENCE [LARGE SCALE GENOMIC DNA]</scope>
    <source>
        <strain evidence="4 5">SS-5</strain>
    </source>
</reference>
<dbReference type="PROSITE" id="PS00379">
    <property type="entry name" value="CDP_ALCOHOL_P_TRANSF"/>
    <property type="match status" value="1"/>
</dbReference>
<dbReference type="GO" id="GO:0008654">
    <property type="term" value="P:phospholipid biosynthetic process"/>
    <property type="evidence" value="ECO:0007669"/>
    <property type="project" value="InterPro"/>
</dbReference>
<evidence type="ECO:0000256" key="1">
    <source>
        <dbReference type="ARBA" id="ARBA00022679"/>
    </source>
</evidence>
<keyword evidence="1 2" id="KW-0808">Transferase</keyword>
<sequence length="208" mass="23441">MNLTSKRKQLKKVYEPVGVLLARRTKITPNIITIISVIFGVFAAISFFKEKPLLGAMLLFISGFFDLLDGVVAREREKASKFGAVFDWLADKFVDGFLLFFIGITYSTPYLTAIAITANMLHTFIKPVAYAEIGFSSRTKGKIDDPLEGVGFFGRPETLLTIIVFSIFEHFKIFGGLEFGFVVITALTTLSLLQRIVYLYIKYNKDYD</sequence>
<feature type="transmembrane region" description="Helical" evidence="3">
    <location>
        <begin position="93"/>
        <end position="116"/>
    </location>
</feature>
<evidence type="ECO:0000313" key="4">
    <source>
        <dbReference type="EMBL" id="EEP60916.1"/>
    </source>
</evidence>
<feature type="transmembrane region" description="Helical" evidence="3">
    <location>
        <begin position="31"/>
        <end position="48"/>
    </location>
</feature>
<feature type="transmembrane region" description="Helical" evidence="3">
    <location>
        <begin position="54"/>
        <end position="72"/>
    </location>
</feature>
<protein>
    <submittedName>
        <fullName evidence="4">CDP-alcohol phosphatidyltransferase</fullName>
    </submittedName>
</protein>
<dbReference type="AlphaFoldDB" id="C4FJ39"/>
<comment type="similarity">
    <text evidence="2">Belongs to the CDP-alcohol phosphatidyltransferase class-I family.</text>
</comment>
<proteinExistence type="inferred from homology"/>
<comment type="caution">
    <text evidence="4">The sequence shown here is derived from an EMBL/GenBank/DDBJ whole genome shotgun (WGS) entry which is preliminary data.</text>
</comment>
<gene>
    <name evidence="4" type="ORF">SULYE_0581</name>
</gene>
<feature type="transmembrane region" description="Helical" evidence="3">
    <location>
        <begin position="179"/>
        <end position="201"/>
    </location>
</feature>
<dbReference type="InterPro" id="IPR048254">
    <property type="entry name" value="CDP_ALCOHOL_P_TRANSF_CS"/>
</dbReference>
<dbReference type="GO" id="GO:0016020">
    <property type="term" value="C:membrane"/>
    <property type="evidence" value="ECO:0007669"/>
    <property type="project" value="InterPro"/>
</dbReference>
<dbReference type="Proteomes" id="UP000005540">
    <property type="component" value="Unassembled WGS sequence"/>
</dbReference>
<evidence type="ECO:0000256" key="3">
    <source>
        <dbReference type="SAM" id="Phobius"/>
    </source>
</evidence>
<dbReference type="Gene3D" id="1.20.120.1760">
    <property type="match status" value="1"/>
</dbReference>
<keyword evidence="3" id="KW-1133">Transmembrane helix</keyword>
<dbReference type="Pfam" id="PF01066">
    <property type="entry name" value="CDP-OH_P_transf"/>
    <property type="match status" value="1"/>
</dbReference>
<dbReference type="OrthoDB" id="9790577at2"/>
<evidence type="ECO:0000313" key="5">
    <source>
        <dbReference type="Proteomes" id="UP000005540"/>
    </source>
</evidence>
<dbReference type="InterPro" id="IPR000462">
    <property type="entry name" value="CDP-OH_P_trans"/>
</dbReference>
<organism evidence="4 5">
    <name type="scientific">Sulfurihydrogenibium yellowstonense SS-5</name>
    <dbReference type="NCBI Taxonomy" id="432331"/>
    <lineage>
        <taxon>Bacteria</taxon>
        <taxon>Pseudomonadati</taxon>
        <taxon>Aquificota</taxon>
        <taxon>Aquificia</taxon>
        <taxon>Aquificales</taxon>
        <taxon>Hydrogenothermaceae</taxon>
        <taxon>Sulfurihydrogenibium</taxon>
    </lineage>
</organism>
<keyword evidence="5" id="KW-1185">Reference proteome</keyword>
<name>C4FJ39_9AQUI</name>